<reference evidence="10" key="1">
    <citation type="journal article" date="2019" name="Int. J. Syst. Evol. Microbiol.">
        <title>The Global Catalogue of Microorganisms (GCM) 10K type strain sequencing project: providing services to taxonomists for standard genome sequencing and annotation.</title>
        <authorList>
            <consortium name="The Broad Institute Genomics Platform"/>
            <consortium name="The Broad Institute Genome Sequencing Center for Infectious Disease"/>
            <person name="Wu L."/>
            <person name="Ma J."/>
        </authorList>
    </citation>
    <scope>NUCLEOTIDE SEQUENCE [LARGE SCALE GENOMIC DNA]</scope>
    <source>
        <strain evidence="10">KCTC 52168</strain>
    </source>
</reference>
<organism evidence="9 10">
    <name type="scientific">Piscinibacterium candidicorallinum</name>
    <dbReference type="NCBI Taxonomy" id="1793872"/>
    <lineage>
        <taxon>Bacteria</taxon>
        <taxon>Pseudomonadati</taxon>
        <taxon>Pseudomonadota</taxon>
        <taxon>Betaproteobacteria</taxon>
        <taxon>Burkholderiales</taxon>
        <taxon>Piscinibacterium</taxon>
    </lineage>
</organism>
<dbReference type="InterPro" id="IPR027417">
    <property type="entry name" value="P-loop_NTPase"/>
</dbReference>
<evidence type="ECO:0000256" key="1">
    <source>
        <dbReference type="ARBA" id="ARBA00022741"/>
    </source>
</evidence>
<sequence>MSDGKMESPHPPFRPTPEQSAVIDAEPDARLLVVAGPGTGKTQVAAMRLVHLLRAGLQPSQILVLSFSRSAVATLTARIAALDLRDESIVEDLRHLAIRTFDSWAFRLLRQAGASVSELLANSHDTNIELATQQLAGGHASQALDRLSAIRHVIVDEFQDLPGVRADMVIELLAALTVEPQRRVGFTVLGDPAQSIFQFSVTQESHTARMRDPWDVLKERLGKDLRQISMIRNHRSTEELARIAAALREILQSSNVDPMRKLEAVRGYLDRLPSKDPETKIGPELLDSLPQGSLAVLTRTNGEALMVAKMIYGTTVESPSIPVLLRIVGTTRTAPAWIGQLLSRFKPSSISRSTFDSIYANALKSSGDGAAGATQMPARDVAWQRLARASGGSDDSSSIDVDALRERLGWPDAFPDDQGIEQPTICITTIHQAKGMEFRNVALLEPRPREDTDEPDDPIEEANVGFVAVTRASHQLGRIPASCINRAPSKWSFSSRRDRLVGWGTLTKVQMGLQDDILPESFVDTDVHGSIQAVEAAQMALLLNAAGWRGRKVILKRADSAAGSGRYRDIRYDIHLQSGNEAGQLLGRMSANVTWDLLDLLWDRGLAMPSTIYNLRIADVVTLGKSGDLEGAVADPWSTSRIWLGVSLWGTGDFKTWKRKHG</sequence>
<evidence type="ECO:0000259" key="8">
    <source>
        <dbReference type="PROSITE" id="PS51198"/>
    </source>
</evidence>
<dbReference type="EMBL" id="JBHRTI010000003">
    <property type="protein sequence ID" value="MFC3147250.1"/>
    <property type="molecule type" value="Genomic_DNA"/>
</dbReference>
<evidence type="ECO:0000256" key="3">
    <source>
        <dbReference type="ARBA" id="ARBA00022806"/>
    </source>
</evidence>
<keyword evidence="3 6" id="KW-0347">Helicase</keyword>
<accession>A0ABV7H460</accession>
<feature type="binding site" evidence="6">
    <location>
        <begin position="35"/>
        <end position="42"/>
    </location>
    <ligand>
        <name>ATP</name>
        <dbReference type="ChEBI" id="CHEBI:30616"/>
    </ligand>
</feature>
<keyword evidence="1 6" id="KW-0547">Nucleotide-binding</keyword>
<dbReference type="PANTHER" id="PTHR11070:SF2">
    <property type="entry name" value="ATP-DEPENDENT DNA HELICASE SRS2"/>
    <property type="match status" value="1"/>
</dbReference>
<dbReference type="RefSeq" id="WP_377302108.1">
    <property type="nucleotide sequence ID" value="NZ_CP180191.1"/>
</dbReference>
<gene>
    <name evidence="9" type="ORF">ACFOEN_06300</name>
</gene>
<dbReference type="Pfam" id="PF13538">
    <property type="entry name" value="UvrD_C_2"/>
    <property type="match status" value="1"/>
</dbReference>
<name>A0ABV7H460_9BURK</name>
<protein>
    <recommendedName>
        <fullName evidence="5">DNA 3'-5' helicase II</fullName>
    </recommendedName>
</protein>
<evidence type="ECO:0000256" key="5">
    <source>
        <dbReference type="ARBA" id="ARBA00034923"/>
    </source>
</evidence>
<dbReference type="InterPro" id="IPR014016">
    <property type="entry name" value="UvrD-like_ATP-bd"/>
</dbReference>
<dbReference type="Pfam" id="PF00580">
    <property type="entry name" value="UvrD-helicase"/>
    <property type="match status" value="2"/>
</dbReference>
<evidence type="ECO:0000313" key="9">
    <source>
        <dbReference type="EMBL" id="MFC3147250.1"/>
    </source>
</evidence>
<dbReference type="InterPro" id="IPR000212">
    <property type="entry name" value="DNA_helicase_UvrD/REP"/>
</dbReference>
<evidence type="ECO:0000256" key="6">
    <source>
        <dbReference type="PROSITE-ProRule" id="PRU00560"/>
    </source>
</evidence>
<evidence type="ECO:0000256" key="7">
    <source>
        <dbReference type="SAM" id="MobiDB-lite"/>
    </source>
</evidence>
<keyword evidence="4 6" id="KW-0067">ATP-binding</keyword>
<feature type="domain" description="UvrD-like helicase ATP-binding" evidence="8">
    <location>
        <begin position="14"/>
        <end position="390"/>
    </location>
</feature>
<proteinExistence type="predicted"/>
<keyword evidence="10" id="KW-1185">Reference proteome</keyword>
<evidence type="ECO:0000313" key="10">
    <source>
        <dbReference type="Proteomes" id="UP001595556"/>
    </source>
</evidence>
<dbReference type="SUPFAM" id="SSF52540">
    <property type="entry name" value="P-loop containing nucleoside triphosphate hydrolases"/>
    <property type="match status" value="1"/>
</dbReference>
<dbReference type="Proteomes" id="UP001595556">
    <property type="component" value="Unassembled WGS sequence"/>
</dbReference>
<dbReference type="Gene3D" id="3.40.50.300">
    <property type="entry name" value="P-loop containing nucleotide triphosphate hydrolases"/>
    <property type="match status" value="2"/>
</dbReference>
<evidence type="ECO:0000256" key="2">
    <source>
        <dbReference type="ARBA" id="ARBA00022801"/>
    </source>
</evidence>
<feature type="region of interest" description="Disordered" evidence="7">
    <location>
        <begin position="1"/>
        <end position="20"/>
    </location>
</feature>
<dbReference type="InterPro" id="IPR027785">
    <property type="entry name" value="UvrD-like_helicase_C"/>
</dbReference>
<comment type="caution">
    <text evidence="9">The sequence shown here is derived from an EMBL/GenBank/DDBJ whole genome shotgun (WGS) entry which is preliminary data.</text>
</comment>
<dbReference type="PROSITE" id="PS51198">
    <property type="entry name" value="UVRD_HELICASE_ATP_BIND"/>
    <property type="match status" value="1"/>
</dbReference>
<dbReference type="PANTHER" id="PTHR11070">
    <property type="entry name" value="UVRD / RECB / PCRA DNA HELICASE FAMILY MEMBER"/>
    <property type="match status" value="1"/>
</dbReference>
<evidence type="ECO:0000256" key="4">
    <source>
        <dbReference type="ARBA" id="ARBA00022840"/>
    </source>
</evidence>
<keyword evidence="2 6" id="KW-0378">Hydrolase</keyword>